<evidence type="ECO:0000256" key="2">
    <source>
        <dbReference type="ARBA" id="ARBA00007069"/>
    </source>
</evidence>
<keyword evidence="5 10" id="KW-0592">Phosphate transport</keyword>
<evidence type="ECO:0000256" key="6">
    <source>
        <dbReference type="ARBA" id="ARBA00022692"/>
    </source>
</evidence>
<feature type="transmembrane region" description="Helical" evidence="9">
    <location>
        <begin position="12"/>
        <end position="31"/>
    </location>
</feature>
<dbReference type="InterPro" id="IPR011864">
    <property type="entry name" value="Phosphate_PstC"/>
</dbReference>
<dbReference type="CDD" id="cd06261">
    <property type="entry name" value="TM_PBP2"/>
    <property type="match status" value="1"/>
</dbReference>
<comment type="subcellular location">
    <subcellularLocation>
        <location evidence="10">Cell inner membrane</location>
        <topology evidence="10">Multi-pass membrane protein</topology>
    </subcellularLocation>
    <subcellularLocation>
        <location evidence="1 9">Cell membrane</location>
        <topology evidence="1 9">Multi-pass membrane protein</topology>
    </subcellularLocation>
</comment>
<dbReference type="GO" id="GO:0005886">
    <property type="term" value="C:plasma membrane"/>
    <property type="evidence" value="ECO:0007669"/>
    <property type="project" value="UniProtKB-SubCell"/>
</dbReference>
<reference evidence="12 13" key="1">
    <citation type="submission" date="2020-08" db="EMBL/GenBank/DDBJ databases">
        <title>Complete genome sequence of Entomobacter blattae G55GP.</title>
        <authorList>
            <person name="Poehlein A."/>
            <person name="Guzman J."/>
            <person name="Daniel R."/>
            <person name="Vilcinskas A."/>
        </authorList>
    </citation>
    <scope>NUCLEOTIDE SEQUENCE [LARGE SCALE GENOMIC DNA]</scope>
    <source>
        <strain evidence="12 13">G55GP</strain>
    </source>
</reference>
<dbReference type="AlphaFoldDB" id="A0A7H1NNV9"/>
<feature type="transmembrane region" description="Helical" evidence="9">
    <location>
        <begin position="278"/>
        <end position="298"/>
    </location>
</feature>
<evidence type="ECO:0000313" key="13">
    <source>
        <dbReference type="Proteomes" id="UP000516349"/>
    </source>
</evidence>
<evidence type="ECO:0000256" key="5">
    <source>
        <dbReference type="ARBA" id="ARBA00022592"/>
    </source>
</evidence>
<dbReference type="KEGG" id="ebla:JGUZn3_02110"/>
<dbReference type="SUPFAM" id="SSF161098">
    <property type="entry name" value="MetI-like"/>
    <property type="match status" value="1"/>
</dbReference>
<feature type="domain" description="ABC transmembrane type-1" evidence="11">
    <location>
        <begin position="69"/>
        <end position="297"/>
    </location>
</feature>
<feature type="transmembrane region" description="Helical" evidence="9">
    <location>
        <begin position="106"/>
        <end position="134"/>
    </location>
</feature>
<keyword evidence="8 9" id="KW-0472">Membrane</keyword>
<evidence type="ECO:0000256" key="9">
    <source>
        <dbReference type="RuleBase" id="RU363032"/>
    </source>
</evidence>
<dbReference type="InterPro" id="IPR000515">
    <property type="entry name" value="MetI-like"/>
</dbReference>
<dbReference type="RefSeq" id="WP_203413945.1">
    <property type="nucleotide sequence ID" value="NZ_CP060244.1"/>
</dbReference>
<sequence length="307" mass="33562">MNFSKKHLSSTVFSCLVWGAGLFVLVLQLAIMTEMFLGGWKAFSTFGFHFLIDRSWNPVKQVFGAAAPLFGTLMTSIIALVIALPFAFGCAFWLSQLAPPKMKKIVGHAIQLLAAIPSIIFGMWGFFIVVPFMARVVQPYGKTFFKDIPPLEWLVQGPPFGTGLLTAGIILAIMITPFICAILQDAFANTPTNLIESAYSLGATKWEIVRHIILPWSFRPLIGGIILGLGRALGETMAVTFVIGNANRIGWSLFSPSNTIASLIALEFPESPAGSLKLSALLALGFILMVISFFTLSYSRFLLKRFS</sequence>
<gene>
    <name evidence="12" type="primary">pstC</name>
    <name evidence="12" type="ORF">JGUZn3_02110</name>
</gene>
<proteinExistence type="inferred from homology"/>
<keyword evidence="10" id="KW-0997">Cell inner membrane</keyword>
<feature type="transmembrane region" description="Helical" evidence="9">
    <location>
        <begin position="221"/>
        <end position="243"/>
    </location>
</feature>
<name>A0A7H1NNV9_9PROT</name>
<dbReference type="Pfam" id="PF00528">
    <property type="entry name" value="BPD_transp_1"/>
    <property type="match status" value="1"/>
</dbReference>
<evidence type="ECO:0000256" key="1">
    <source>
        <dbReference type="ARBA" id="ARBA00004651"/>
    </source>
</evidence>
<comment type="function">
    <text evidence="10">Part of the binding-protein-dependent transport system for phosphate; probably responsible for the translocation of the substrate across the membrane.</text>
</comment>
<evidence type="ECO:0000259" key="11">
    <source>
        <dbReference type="PROSITE" id="PS50928"/>
    </source>
</evidence>
<dbReference type="InterPro" id="IPR035906">
    <property type="entry name" value="MetI-like_sf"/>
</dbReference>
<dbReference type="NCBIfam" id="TIGR02138">
    <property type="entry name" value="phosphate_pstC"/>
    <property type="match status" value="1"/>
</dbReference>
<dbReference type="Gene3D" id="1.10.3720.10">
    <property type="entry name" value="MetI-like"/>
    <property type="match status" value="1"/>
</dbReference>
<keyword evidence="3 9" id="KW-0813">Transport</keyword>
<evidence type="ECO:0000256" key="10">
    <source>
        <dbReference type="RuleBase" id="RU363054"/>
    </source>
</evidence>
<dbReference type="PANTHER" id="PTHR30425">
    <property type="entry name" value="PHOSPHATE TRANSPORT SYSTEM PERMEASE PROTEIN PST"/>
    <property type="match status" value="1"/>
</dbReference>
<evidence type="ECO:0000256" key="7">
    <source>
        <dbReference type="ARBA" id="ARBA00022989"/>
    </source>
</evidence>
<dbReference type="InterPro" id="IPR051124">
    <property type="entry name" value="Phosphate_Transport_Permease"/>
</dbReference>
<dbReference type="GO" id="GO:0006817">
    <property type="term" value="P:phosphate ion transport"/>
    <property type="evidence" value="ECO:0007669"/>
    <property type="project" value="UniProtKB-KW"/>
</dbReference>
<evidence type="ECO:0000256" key="8">
    <source>
        <dbReference type="ARBA" id="ARBA00023136"/>
    </source>
</evidence>
<dbReference type="PROSITE" id="PS50928">
    <property type="entry name" value="ABC_TM1"/>
    <property type="match status" value="1"/>
</dbReference>
<keyword evidence="6 9" id="KW-0812">Transmembrane</keyword>
<evidence type="ECO:0000313" key="12">
    <source>
        <dbReference type="EMBL" id="QNT77469.1"/>
    </source>
</evidence>
<dbReference type="Proteomes" id="UP000516349">
    <property type="component" value="Chromosome"/>
</dbReference>
<comment type="similarity">
    <text evidence="2 10">Belongs to the binding-protein-dependent transport system permease family. CysTW subfamily.</text>
</comment>
<dbReference type="EMBL" id="CP060244">
    <property type="protein sequence ID" value="QNT77469.1"/>
    <property type="molecule type" value="Genomic_DNA"/>
</dbReference>
<organism evidence="12 13">
    <name type="scientific">Entomobacter blattae</name>
    <dbReference type="NCBI Taxonomy" id="2762277"/>
    <lineage>
        <taxon>Bacteria</taxon>
        <taxon>Pseudomonadati</taxon>
        <taxon>Pseudomonadota</taxon>
        <taxon>Alphaproteobacteria</taxon>
        <taxon>Acetobacterales</taxon>
        <taxon>Acetobacteraceae</taxon>
        <taxon>Entomobacter</taxon>
    </lineage>
</organism>
<accession>A0A7H1NNV9</accession>
<keyword evidence="13" id="KW-1185">Reference proteome</keyword>
<protein>
    <recommendedName>
        <fullName evidence="10">Phosphate transport system permease protein</fullName>
    </recommendedName>
</protein>
<dbReference type="GO" id="GO:0005315">
    <property type="term" value="F:phosphate transmembrane transporter activity"/>
    <property type="evidence" value="ECO:0007669"/>
    <property type="project" value="InterPro"/>
</dbReference>
<evidence type="ECO:0000256" key="3">
    <source>
        <dbReference type="ARBA" id="ARBA00022448"/>
    </source>
</evidence>
<feature type="transmembrane region" description="Helical" evidence="9">
    <location>
        <begin position="160"/>
        <end position="183"/>
    </location>
</feature>
<keyword evidence="4" id="KW-1003">Cell membrane</keyword>
<evidence type="ECO:0000256" key="4">
    <source>
        <dbReference type="ARBA" id="ARBA00022475"/>
    </source>
</evidence>
<feature type="transmembrane region" description="Helical" evidence="9">
    <location>
        <begin position="69"/>
        <end position="94"/>
    </location>
</feature>
<keyword evidence="7 9" id="KW-1133">Transmembrane helix</keyword>
<dbReference type="PANTHER" id="PTHR30425:SF1">
    <property type="entry name" value="PHOSPHATE TRANSPORT SYSTEM PERMEASE PROTEIN PSTC"/>
    <property type="match status" value="1"/>
</dbReference>